<accession>A0AC58SE22</accession>
<dbReference type="Proteomes" id="UP000790787">
    <property type="component" value="Chromosome 12"/>
</dbReference>
<protein>
    <submittedName>
        <fullName evidence="2">Uncharacterized protein LOC107829429</fullName>
    </submittedName>
</protein>
<dbReference type="RefSeq" id="XP_075083232.1">
    <property type="nucleotide sequence ID" value="XM_075227131.1"/>
</dbReference>
<proteinExistence type="predicted"/>
<sequence>MKHPFGILDNVLIQVGKFVFPADFVILDCKIDEEIPIILGRPFLATGRALIDCETWELKMRLNDEEIIFNVQKSMRRPSEFTNCSLIDAVDVIVQSDDEVLTIGDPIAACLTNLEEVNDVQVQQLLQVLKECKTVIGWTMADIKGIIPAYCMHKILLEEGHKSSKEHQRRLNPNMKEVVKKEVIKVSFVELKQKLVTTPIIVAPNWEQPFEIMCDSSDYAVGAVLGQRKDKWLHPIYYASRTLSGAQLNYTVTKKDMLAVVFAFDKFRYLIEKKDSKPRLIHWVLLLQEFDLEIRDRKGTENQVADHLSRLEGSENAIEVEEILETFPDEQLLATTHQEAPWYADLANYLASDYVSKWVEAVALPTNDAKVVVGFLKKNIFTRFGIPRVIISDGGTHLCNRAFEKLLMKYDVRHKVDTTYHPQTSGQVEVSNKEIKSTMARKRQRRGAGTSLQPTFDESWFESERAEDDFNAKAGNNFIHEIQIDRAALRVE</sequence>
<reference evidence="2" key="2">
    <citation type="submission" date="2025-08" db="UniProtKB">
        <authorList>
            <consortium name="RefSeq"/>
        </authorList>
    </citation>
    <scope>IDENTIFICATION</scope>
    <source>
        <tissue evidence="2">Leaf</tissue>
    </source>
</reference>
<organism evidence="1 2">
    <name type="scientific">Nicotiana tabacum</name>
    <name type="common">Common tobacco</name>
    <dbReference type="NCBI Taxonomy" id="4097"/>
    <lineage>
        <taxon>Eukaryota</taxon>
        <taxon>Viridiplantae</taxon>
        <taxon>Streptophyta</taxon>
        <taxon>Embryophyta</taxon>
        <taxon>Tracheophyta</taxon>
        <taxon>Spermatophyta</taxon>
        <taxon>Magnoliopsida</taxon>
        <taxon>eudicotyledons</taxon>
        <taxon>Gunneridae</taxon>
        <taxon>Pentapetalae</taxon>
        <taxon>asterids</taxon>
        <taxon>lamiids</taxon>
        <taxon>Solanales</taxon>
        <taxon>Solanaceae</taxon>
        <taxon>Nicotianoideae</taxon>
        <taxon>Nicotianeae</taxon>
        <taxon>Nicotiana</taxon>
    </lineage>
</organism>
<reference evidence="1" key="1">
    <citation type="journal article" date="2014" name="Nat. Commun.">
        <title>The tobacco genome sequence and its comparison with those of tomato and potato.</title>
        <authorList>
            <person name="Sierro N."/>
            <person name="Battey J.N."/>
            <person name="Ouadi S."/>
            <person name="Bakaher N."/>
            <person name="Bovet L."/>
            <person name="Willig A."/>
            <person name="Goepfert S."/>
            <person name="Peitsch M.C."/>
            <person name="Ivanov N.V."/>
        </authorList>
    </citation>
    <scope>NUCLEOTIDE SEQUENCE [LARGE SCALE GENOMIC DNA]</scope>
</reference>
<keyword evidence="1" id="KW-1185">Reference proteome</keyword>
<evidence type="ECO:0000313" key="2">
    <source>
        <dbReference type="RefSeq" id="XP_075083232.1"/>
    </source>
</evidence>
<gene>
    <name evidence="2" type="primary">LOC107829429</name>
</gene>
<evidence type="ECO:0000313" key="1">
    <source>
        <dbReference type="Proteomes" id="UP000790787"/>
    </source>
</evidence>
<name>A0AC58SE22_TOBAC</name>